<evidence type="ECO:0000313" key="14">
    <source>
        <dbReference type="EMBL" id="CAF4491200.1"/>
    </source>
</evidence>
<dbReference type="PANTHER" id="PTHR10838">
    <property type="entry name" value="SYNAPTOGYRIN"/>
    <property type="match status" value="1"/>
</dbReference>
<comment type="caution">
    <text evidence="10">The sequence shown here is derived from an EMBL/GenBank/DDBJ whole genome shotgun (WGS) entry which is preliminary data.</text>
</comment>
<dbReference type="EMBL" id="CAJOBJ010078706">
    <property type="protein sequence ID" value="CAF4491200.1"/>
    <property type="molecule type" value="Genomic_DNA"/>
</dbReference>
<feature type="transmembrane region" description="Helical" evidence="6">
    <location>
        <begin position="83"/>
        <end position="105"/>
    </location>
</feature>
<dbReference type="EMBL" id="CAJOBH010009361">
    <property type="protein sequence ID" value="CAF4139282.1"/>
    <property type="molecule type" value="Genomic_DNA"/>
</dbReference>
<keyword evidence="5 6" id="KW-0472">Membrane</keyword>
<dbReference type="Proteomes" id="UP000663855">
    <property type="component" value="Unassembled WGS sequence"/>
</dbReference>
<evidence type="ECO:0000256" key="1">
    <source>
        <dbReference type="ARBA" id="ARBA00004141"/>
    </source>
</evidence>
<dbReference type="GO" id="GO:0030672">
    <property type="term" value="C:synaptic vesicle membrane"/>
    <property type="evidence" value="ECO:0007669"/>
    <property type="project" value="TreeGrafter"/>
</dbReference>
<dbReference type="AlphaFoldDB" id="A0A819NC13"/>
<dbReference type="PIRSF" id="PIRSF011282">
    <property type="entry name" value="Synaptogyrin"/>
    <property type="match status" value="1"/>
</dbReference>
<dbReference type="PROSITE" id="PS51225">
    <property type="entry name" value="MARVEL"/>
    <property type="match status" value="1"/>
</dbReference>
<evidence type="ECO:0000313" key="11">
    <source>
        <dbReference type="EMBL" id="CAF4010071.1"/>
    </source>
</evidence>
<dbReference type="Proteomes" id="UP000681720">
    <property type="component" value="Unassembled WGS sequence"/>
</dbReference>
<dbReference type="Proteomes" id="UP000681967">
    <property type="component" value="Unassembled WGS sequence"/>
</dbReference>
<evidence type="ECO:0000256" key="5">
    <source>
        <dbReference type="ARBA" id="ARBA00023136"/>
    </source>
</evidence>
<dbReference type="PANTHER" id="PTHR10838:SF20">
    <property type="entry name" value="SYNAPTOGYRIN"/>
    <property type="match status" value="1"/>
</dbReference>
<dbReference type="EMBL" id="CAJOBF010002101">
    <property type="protein sequence ID" value="CAF4010071.1"/>
    <property type="molecule type" value="Genomic_DNA"/>
</dbReference>
<dbReference type="Proteomes" id="UP000663842">
    <property type="component" value="Unassembled WGS sequence"/>
</dbReference>
<dbReference type="EMBL" id="CAJNOV010000095">
    <property type="protein sequence ID" value="CAF0980772.1"/>
    <property type="molecule type" value="Genomic_DNA"/>
</dbReference>
<evidence type="ECO:0000256" key="3">
    <source>
        <dbReference type="ARBA" id="ARBA00022692"/>
    </source>
</evidence>
<dbReference type="Proteomes" id="UP000663866">
    <property type="component" value="Unassembled WGS sequence"/>
</dbReference>
<dbReference type="InterPro" id="IPR016579">
    <property type="entry name" value="Synaptogyrin"/>
</dbReference>
<evidence type="ECO:0000313" key="12">
    <source>
        <dbReference type="EMBL" id="CAF4139282.1"/>
    </source>
</evidence>
<comment type="subcellular location">
    <subcellularLocation>
        <location evidence="1 6">Membrane</location>
        <topology evidence="1 6">Multi-pass membrane protein</topology>
    </subcellularLocation>
</comment>
<evidence type="ECO:0000259" key="7">
    <source>
        <dbReference type="PROSITE" id="PS51225"/>
    </source>
</evidence>
<evidence type="ECO:0000256" key="6">
    <source>
        <dbReference type="PIRNR" id="PIRNR011282"/>
    </source>
</evidence>
<feature type="transmembrane region" description="Helical" evidence="6">
    <location>
        <begin position="117"/>
        <end position="141"/>
    </location>
</feature>
<evidence type="ECO:0000313" key="8">
    <source>
        <dbReference type="EMBL" id="CAF0980772.1"/>
    </source>
</evidence>
<feature type="domain" description="MARVEL" evidence="7">
    <location>
        <begin position="41"/>
        <end position="187"/>
    </location>
</feature>
<proteinExistence type="inferred from homology"/>
<evidence type="ECO:0000313" key="9">
    <source>
        <dbReference type="EMBL" id="CAF2109334.1"/>
    </source>
</evidence>
<evidence type="ECO:0000256" key="4">
    <source>
        <dbReference type="ARBA" id="ARBA00022989"/>
    </source>
</evidence>
<protein>
    <recommendedName>
        <fullName evidence="6">Synaptogyrin</fullName>
    </recommendedName>
</protein>
<dbReference type="Proteomes" id="UP000676336">
    <property type="component" value="Unassembled WGS sequence"/>
</dbReference>
<feature type="transmembrane region" description="Helical" evidence="6">
    <location>
        <begin position="51"/>
        <end position="71"/>
    </location>
</feature>
<evidence type="ECO:0000313" key="13">
    <source>
        <dbReference type="EMBL" id="CAF4473672.1"/>
    </source>
</evidence>
<name>A0A819NC13_9BILA</name>
<gene>
    <name evidence="12" type="ORF">BYL167_LOCUS20938</name>
    <name evidence="8" type="ORF">CJN711_LOCUS1346</name>
    <name evidence="14" type="ORF">GIL414_LOCUS34271</name>
    <name evidence="9" type="ORF">MBJ925_LOCUS23881</name>
    <name evidence="10" type="ORF">OVN521_LOCUS14615</name>
    <name evidence="13" type="ORF">SMN809_LOCUS33711</name>
    <name evidence="11" type="ORF">UXM345_LOCUS16711</name>
</gene>
<dbReference type="EMBL" id="CAJOBI010074823">
    <property type="protein sequence ID" value="CAF4473672.1"/>
    <property type="molecule type" value="Genomic_DNA"/>
</dbReference>
<organism evidence="10 15">
    <name type="scientific">Rotaria magnacalcarata</name>
    <dbReference type="NCBI Taxonomy" id="392030"/>
    <lineage>
        <taxon>Eukaryota</taxon>
        <taxon>Metazoa</taxon>
        <taxon>Spiralia</taxon>
        <taxon>Gnathifera</taxon>
        <taxon>Rotifera</taxon>
        <taxon>Eurotatoria</taxon>
        <taxon>Bdelloidea</taxon>
        <taxon>Philodinida</taxon>
        <taxon>Philodinidae</taxon>
        <taxon>Rotaria</taxon>
    </lineage>
</organism>
<sequence length="241" mass="26721">MSSVKILFIGKIKKEAYNPMNPSMEPQAFGAGRAPFDPIDFIKKPQSILRIVSWVFAIIVFACIAQEGYINNVCRYNGSSACGYGTAIGVLAFLLSMAFTVLDIYFPNISNVSHRKVIILTELVTSIIFTLFWFIGFCFMADQWRVEPAKDQPGWNGRNDVQAAIAFAFFSILSWGAMSFFTFRRYRAGLSNLFSSSYEDHSAGTGQTYGGYPPVGGTGSFSQPPFTATQQAQSNYQPPTY</sequence>
<dbReference type="InterPro" id="IPR008253">
    <property type="entry name" value="Marvel"/>
</dbReference>
<dbReference type="GO" id="GO:0031594">
    <property type="term" value="C:neuromuscular junction"/>
    <property type="evidence" value="ECO:0007669"/>
    <property type="project" value="TreeGrafter"/>
</dbReference>
<feature type="transmembrane region" description="Helical" evidence="6">
    <location>
        <begin position="161"/>
        <end position="183"/>
    </location>
</feature>
<keyword evidence="4 6" id="KW-1133">Transmembrane helix</keyword>
<comment type="similarity">
    <text evidence="2 6">Belongs to the synaptogyrin family.</text>
</comment>
<dbReference type="Pfam" id="PF01284">
    <property type="entry name" value="MARVEL"/>
    <property type="match status" value="1"/>
</dbReference>
<dbReference type="Proteomes" id="UP000663824">
    <property type="component" value="Unassembled WGS sequence"/>
</dbReference>
<evidence type="ECO:0000313" key="10">
    <source>
        <dbReference type="EMBL" id="CAF3993327.1"/>
    </source>
</evidence>
<keyword evidence="15" id="KW-1185">Reference proteome</keyword>
<keyword evidence="3 6" id="KW-0812">Transmembrane</keyword>
<dbReference type="EMBL" id="CAJOBG010002239">
    <property type="protein sequence ID" value="CAF3993327.1"/>
    <property type="molecule type" value="Genomic_DNA"/>
</dbReference>
<accession>A0A819NC13</accession>
<dbReference type="EMBL" id="CAJNRE010012331">
    <property type="protein sequence ID" value="CAF2109334.1"/>
    <property type="molecule type" value="Genomic_DNA"/>
</dbReference>
<reference evidence="10" key="1">
    <citation type="submission" date="2021-02" db="EMBL/GenBank/DDBJ databases">
        <authorList>
            <person name="Nowell W R."/>
        </authorList>
    </citation>
    <scope>NUCLEOTIDE SEQUENCE</scope>
</reference>
<evidence type="ECO:0000256" key="2">
    <source>
        <dbReference type="ARBA" id="ARBA00010252"/>
    </source>
</evidence>
<evidence type="ECO:0000313" key="15">
    <source>
        <dbReference type="Proteomes" id="UP000663866"/>
    </source>
</evidence>